<evidence type="ECO:0000313" key="4">
    <source>
        <dbReference type="EMBL" id="KPP59847.1"/>
    </source>
</evidence>
<keyword evidence="1" id="KW-0433">Leucine-rich repeat</keyword>
<dbReference type="Pfam" id="PF13855">
    <property type="entry name" value="LRR_8"/>
    <property type="match status" value="3"/>
</dbReference>
<name>A0A0P7WA43_SCLFO</name>
<evidence type="ECO:0000256" key="3">
    <source>
        <dbReference type="SAM" id="Phobius"/>
    </source>
</evidence>
<dbReference type="PANTHER" id="PTHR45712:SF22">
    <property type="entry name" value="INSULIN-LIKE GROWTH FACTOR-BINDING PROTEIN COMPLEX ACID LABILE SUBUNIT"/>
    <property type="match status" value="1"/>
</dbReference>
<dbReference type="GO" id="GO:0005615">
    <property type="term" value="C:extracellular space"/>
    <property type="evidence" value="ECO:0007669"/>
    <property type="project" value="TreeGrafter"/>
</dbReference>
<feature type="transmembrane region" description="Helical" evidence="3">
    <location>
        <begin position="560"/>
        <end position="584"/>
    </location>
</feature>
<dbReference type="PROSITE" id="PS51450">
    <property type="entry name" value="LRR"/>
    <property type="match status" value="3"/>
</dbReference>
<keyword evidence="2" id="KW-0677">Repeat</keyword>
<dbReference type="PANTHER" id="PTHR45712">
    <property type="entry name" value="AGAP008170-PA"/>
    <property type="match status" value="1"/>
</dbReference>
<keyword evidence="3" id="KW-0812">Transmembrane</keyword>
<dbReference type="Proteomes" id="UP000034805">
    <property type="component" value="Unassembled WGS sequence"/>
</dbReference>
<dbReference type="STRING" id="113540.ENSSFOP00015012926"/>
<reference evidence="4 5" key="1">
    <citation type="submission" date="2015-08" db="EMBL/GenBank/DDBJ databases">
        <title>The genome of the Asian arowana (Scleropages formosus).</title>
        <authorList>
            <person name="Tan M.H."/>
            <person name="Gan H.M."/>
            <person name="Croft L.J."/>
            <person name="Austin C.M."/>
        </authorList>
    </citation>
    <scope>NUCLEOTIDE SEQUENCE [LARGE SCALE GENOMIC DNA]</scope>
    <source>
        <strain evidence="4">Aro1</strain>
    </source>
</reference>
<dbReference type="InterPro" id="IPR001611">
    <property type="entry name" value="Leu-rich_rpt"/>
</dbReference>
<keyword evidence="3" id="KW-0472">Membrane</keyword>
<proteinExistence type="predicted"/>
<dbReference type="EMBL" id="JARO02011513">
    <property type="protein sequence ID" value="KPP59847.1"/>
    <property type="molecule type" value="Genomic_DNA"/>
</dbReference>
<dbReference type="AlphaFoldDB" id="A0A0P7WA43"/>
<organism evidence="4 5">
    <name type="scientific">Scleropages formosus</name>
    <name type="common">Asian bonytongue</name>
    <name type="synonym">Osteoglossum formosum</name>
    <dbReference type="NCBI Taxonomy" id="113540"/>
    <lineage>
        <taxon>Eukaryota</taxon>
        <taxon>Metazoa</taxon>
        <taxon>Chordata</taxon>
        <taxon>Craniata</taxon>
        <taxon>Vertebrata</taxon>
        <taxon>Euteleostomi</taxon>
        <taxon>Actinopterygii</taxon>
        <taxon>Neopterygii</taxon>
        <taxon>Teleostei</taxon>
        <taxon>Osteoglossocephala</taxon>
        <taxon>Osteoglossomorpha</taxon>
        <taxon>Osteoglossiformes</taxon>
        <taxon>Osteoglossidae</taxon>
        <taxon>Scleropages</taxon>
    </lineage>
</organism>
<evidence type="ECO:0000313" key="5">
    <source>
        <dbReference type="Proteomes" id="UP000034805"/>
    </source>
</evidence>
<evidence type="ECO:0000256" key="2">
    <source>
        <dbReference type="ARBA" id="ARBA00022737"/>
    </source>
</evidence>
<dbReference type="InterPro" id="IPR003591">
    <property type="entry name" value="Leu-rich_rpt_typical-subtyp"/>
</dbReference>
<dbReference type="InterPro" id="IPR050333">
    <property type="entry name" value="SLRP"/>
</dbReference>
<keyword evidence="3" id="KW-1133">Transmembrane helix</keyword>
<evidence type="ECO:0000256" key="1">
    <source>
        <dbReference type="ARBA" id="ARBA00022614"/>
    </source>
</evidence>
<comment type="caution">
    <text evidence="4">The sequence shown here is derived from an EMBL/GenBank/DDBJ whole genome shotgun (WGS) entry which is preliminary data.</text>
</comment>
<accession>A0A0P7WA43</accession>
<dbReference type="InterPro" id="IPR032675">
    <property type="entry name" value="LRR_dom_sf"/>
</dbReference>
<protein>
    <submittedName>
        <fullName evidence="4">Negative regulator of reactive oxygen species-like</fullName>
    </submittedName>
</protein>
<dbReference type="Gene3D" id="3.80.10.10">
    <property type="entry name" value="Ribonuclease Inhibitor"/>
    <property type="match status" value="4"/>
</dbReference>
<gene>
    <name evidence="4" type="ORF">Z043_122198</name>
</gene>
<dbReference type="SMART" id="SM00369">
    <property type="entry name" value="LRR_TYP"/>
    <property type="match status" value="10"/>
</dbReference>
<dbReference type="SUPFAM" id="SSF52058">
    <property type="entry name" value="L domain-like"/>
    <property type="match status" value="1"/>
</dbReference>
<sequence length="603" mass="68423">MNRAQTDLLRALERDAVKMPLRCFLPWLLCFTMDLALGATGYVRHVQCTLSQRTALCSGSKLSSVPVDLPGSTEELQLNNNSIKQLKNSCLVGYPHLRVLSLVSNGMEVIETEVFVHSRHVENLSLADNSLYLAYQQTGEALSALSQLKVLDLSGNGLAEDMVPFLLQNMTSLEYLSLSRNILLRLDQTIFHHLYQLKELNLERNQLFEIEEGAFDNLQKLQRLNMAFNNLPCLVGFQLTKLVVLNASHNAIEWFISNQDVEDTFHLETLDLRDNKLIFFPFLPSRSYLQNLLLSGNKVSFYQHLAYNSSSNWTTTVQFYNLNSNMSTVTASLWDESLHGDMSSLDLLDLSVNQVTYLPHGFFSQMPNLSRLKLGTNCLETFSLTSEGMSSSLYELDVSNNKLTVLQVNQSSLDMLGNLEHLNLSLNNLQKLPRRLFASLPNLSVVDLSRNKVAICSLEEQSADSLLRLSLRWLDLHDNHLQTIPVSQAQILSYSINTLFLGGNPFNCCQLDWLRTFEEANTVIIEDLASLTCFTDLGREQRLSIRGLDMCGGVDEESSWWYVLLLLPAFLSLLGVAIIFFVTFRPNQLPREIKRRCWRPTPY</sequence>